<feature type="signal peptide" evidence="2">
    <location>
        <begin position="1"/>
        <end position="25"/>
    </location>
</feature>
<name>A0A9W8NIT7_9PEZI</name>
<keyword evidence="2" id="KW-0732">Signal</keyword>
<keyword evidence="4" id="KW-1185">Reference proteome</keyword>
<feature type="chain" id="PRO_5040904955" description="Infection structure specific protein" evidence="2">
    <location>
        <begin position="26"/>
        <end position="260"/>
    </location>
</feature>
<proteinExistence type="predicted"/>
<feature type="compositionally biased region" description="Polar residues" evidence="1">
    <location>
        <begin position="209"/>
        <end position="229"/>
    </location>
</feature>
<dbReference type="EMBL" id="JANPWZ010000399">
    <property type="protein sequence ID" value="KAJ3577277.1"/>
    <property type="molecule type" value="Genomic_DNA"/>
</dbReference>
<dbReference type="AlphaFoldDB" id="A0A9W8NIT7"/>
<feature type="region of interest" description="Disordered" evidence="1">
    <location>
        <begin position="183"/>
        <end position="237"/>
    </location>
</feature>
<comment type="caution">
    <text evidence="3">The sequence shown here is derived from an EMBL/GenBank/DDBJ whole genome shotgun (WGS) entry which is preliminary data.</text>
</comment>
<reference evidence="3" key="1">
    <citation type="submission" date="2022-07" db="EMBL/GenBank/DDBJ databases">
        <title>Genome Sequence of Xylaria arbuscula.</title>
        <authorList>
            <person name="Buettner E."/>
        </authorList>
    </citation>
    <scope>NUCLEOTIDE SEQUENCE</scope>
    <source>
        <strain evidence="3">VT107</strain>
    </source>
</reference>
<evidence type="ECO:0000256" key="2">
    <source>
        <dbReference type="SAM" id="SignalP"/>
    </source>
</evidence>
<evidence type="ECO:0000313" key="3">
    <source>
        <dbReference type="EMBL" id="KAJ3577277.1"/>
    </source>
</evidence>
<evidence type="ECO:0008006" key="5">
    <source>
        <dbReference type="Google" id="ProtNLM"/>
    </source>
</evidence>
<gene>
    <name evidence="3" type="ORF">NPX13_g3291</name>
</gene>
<dbReference type="Proteomes" id="UP001148614">
    <property type="component" value="Unassembled WGS sequence"/>
</dbReference>
<evidence type="ECO:0000256" key="1">
    <source>
        <dbReference type="SAM" id="MobiDB-lite"/>
    </source>
</evidence>
<accession>A0A9W8NIT7</accession>
<feature type="compositionally biased region" description="Low complexity" evidence="1">
    <location>
        <begin position="184"/>
        <end position="208"/>
    </location>
</feature>
<protein>
    <recommendedName>
        <fullName evidence="5">Infection structure specific protein</fullName>
    </recommendedName>
</protein>
<sequence>MTGMLATGFVPATLLLSLLSPMATAQTSDYELLTATTIYPTGIPASCTPLTTLLSEYPPPKEGRVVDDALNNALDDFFSREEAMMTATATTERTSIDSTSFCDYIISTQIPSATPSATSSLSSYISAAGIWLDKHGLKEAESLLDGDCSVVVQSDEDEQAIGDLDFVIAFGPCYEALGWDKRTSTGSGSASATATTTTTDASTELTATPSVSQSRSTQATPSQTGQATETDAPPPNAGSKKVVDALCILGATVCATFLLL</sequence>
<organism evidence="3 4">
    <name type="scientific">Xylaria arbuscula</name>
    <dbReference type="NCBI Taxonomy" id="114810"/>
    <lineage>
        <taxon>Eukaryota</taxon>
        <taxon>Fungi</taxon>
        <taxon>Dikarya</taxon>
        <taxon>Ascomycota</taxon>
        <taxon>Pezizomycotina</taxon>
        <taxon>Sordariomycetes</taxon>
        <taxon>Xylariomycetidae</taxon>
        <taxon>Xylariales</taxon>
        <taxon>Xylariaceae</taxon>
        <taxon>Xylaria</taxon>
    </lineage>
</organism>
<evidence type="ECO:0000313" key="4">
    <source>
        <dbReference type="Proteomes" id="UP001148614"/>
    </source>
</evidence>